<dbReference type="RefSeq" id="WP_141421570.1">
    <property type="nucleotide sequence ID" value="NZ_VIAR01000005.1"/>
</dbReference>
<protein>
    <submittedName>
        <fullName evidence="2">Nuclear transport factor 2 family protein</fullName>
    </submittedName>
</protein>
<evidence type="ECO:0000313" key="3">
    <source>
        <dbReference type="Proteomes" id="UP000317169"/>
    </source>
</evidence>
<feature type="signal peptide" evidence="1">
    <location>
        <begin position="1"/>
        <end position="18"/>
    </location>
</feature>
<dbReference type="Gene3D" id="3.10.450.50">
    <property type="match status" value="1"/>
</dbReference>
<dbReference type="EMBL" id="VIAR01000005">
    <property type="protein sequence ID" value="TQD39121.1"/>
    <property type="molecule type" value="Genomic_DNA"/>
</dbReference>
<keyword evidence="3" id="KW-1185">Reference proteome</keyword>
<proteinExistence type="predicted"/>
<dbReference type="Proteomes" id="UP000317169">
    <property type="component" value="Unassembled WGS sequence"/>
</dbReference>
<reference evidence="2 3" key="1">
    <citation type="submission" date="2019-06" db="EMBL/GenBank/DDBJ databases">
        <title>Flavibacter putida gen. nov., sp. nov., a novel marine bacterium of the family Flavobacteriaceae isolated from coastal seawater.</title>
        <authorList>
            <person name="Feng X."/>
        </authorList>
    </citation>
    <scope>NUCLEOTIDE SEQUENCE [LARGE SCALE GENOMIC DNA]</scope>
    <source>
        <strain evidence="2 3">PLHSN227</strain>
    </source>
</reference>
<gene>
    <name evidence="2" type="ORF">FKR84_06930</name>
</gene>
<dbReference type="SUPFAM" id="SSF54427">
    <property type="entry name" value="NTF2-like"/>
    <property type="match status" value="1"/>
</dbReference>
<name>A0A507ZRE4_9FLAO</name>
<feature type="chain" id="PRO_5021199140" evidence="1">
    <location>
        <begin position="19"/>
        <end position="148"/>
    </location>
</feature>
<sequence length="148" mass="17508">MKYSFFILLFCVGSFVNAQKTPKACVEQFFIAFHEQDTVKLKKLLIPEVKFQSISKDEKGNSVLHIENRLDFLNSLSSIPKQMYFKEELGKPVVQKDDKMAAVWVPYEFYLDTEFRHCGINLFTLMQVEKKWKIIHFTDTRQIKNCNR</sequence>
<dbReference type="InterPro" id="IPR032710">
    <property type="entry name" value="NTF2-like_dom_sf"/>
</dbReference>
<organism evidence="2 3">
    <name type="scientific">Haloflavibacter putidus</name>
    <dbReference type="NCBI Taxonomy" id="2576776"/>
    <lineage>
        <taxon>Bacteria</taxon>
        <taxon>Pseudomonadati</taxon>
        <taxon>Bacteroidota</taxon>
        <taxon>Flavobacteriia</taxon>
        <taxon>Flavobacteriales</taxon>
        <taxon>Flavobacteriaceae</taxon>
        <taxon>Haloflavibacter</taxon>
    </lineage>
</organism>
<keyword evidence="1" id="KW-0732">Signal</keyword>
<accession>A0A507ZRE4</accession>
<dbReference type="AlphaFoldDB" id="A0A507ZRE4"/>
<dbReference type="OrthoDB" id="117186at2"/>
<comment type="caution">
    <text evidence="2">The sequence shown here is derived from an EMBL/GenBank/DDBJ whole genome shotgun (WGS) entry which is preliminary data.</text>
</comment>
<evidence type="ECO:0000256" key="1">
    <source>
        <dbReference type="SAM" id="SignalP"/>
    </source>
</evidence>
<evidence type="ECO:0000313" key="2">
    <source>
        <dbReference type="EMBL" id="TQD39121.1"/>
    </source>
</evidence>